<dbReference type="GO" id="GO:1990756">
    <property type="term" value="F:ubiquitin-like ligase-substrate adaptor activity"/>
    <property type="evidence" value="ECO:0007669"/>
    <property type="project" value="TreeGrafter"/>
</dbReference>
<sequence>MSASVTSSVVYSSKSMYRLAVEAVVRTFSNLPRCTDLRESIGRLPRRSRLDVLGEMCDYPSLVDVQLEMLADPLLVSDFIRDFAADLTPLVQCLQWLQSVKKSLPLQLFRRYKTLLEEQSRTGALPRLDYRCGLRIGTFLTQTGWCVEAIGILGLTQQQTRLGSMEELAVLRQLMRAQVLAGKLINALKTSKRALLLTVNFIDHPSPVDEQPGLDLRAGVFHSMALYHFEDANFVRSMEFTLHALGVLCERSPPRLIIDVFRQTARTALGRRHYRKAAFMLQQAMARVAHRYGRTSAPYAELLEDLAILLLAHHQVTDSVNTFADAQHIYTQLYGARNLLLSLGQGNLAYGLCLQAYITGRRERALQHVAKAIVNYKRTLPPDHRMLVQVYRLRATIDLFHFRRRHEMESVDVALFRQEAAKPPLSVQDARRCYYELNN</sequence>
<reference evidence="2" key="1">
    <citation type="submission" date="2013-03" db="EMBL/GenBank/DDBJ databases">
        <title>The Genome Sequence of Anopheles dirus WRAIR2.</title>
        <authorList>
            <consortium name="The Broad Institute Genomics Platform"/>
            <person name="Neafsey D.E."/>
            <person name="Walton C."/>
            <person name="Walker B."/>
            <person name="Young S.K."/>
            <person name="Zeng Q."/>
            <person name="Gargeya S."/>
            <person name="Fitzgerald M."/>
            <person name="Haas B."/>
            <person name="Abouelleil A."/>
            <person name="Allen A.W."/>
            <person name="Alvarado L."/>
            <person name="Arachchi H.M."/>
            <person name="Berlin A.M."/>
            <person name="Chapman S.B."/>
            <person name="Gainer-Dewar J."/>
            <person name="Goldberg J."/>
            <person name="Griggs A."/>
            <person name="Gujja S."/>
            <person name="Hansen M."/>
            <person name="Howarth C."/>
            <person name="Imamovic A."/>
            <person name="Ireland A."/>
            <person name="Larimer J."/>
            <person name="McCowan C."/>
            <person name="Murphy C."/>
            <person name="Pearson M."/>
            <person name="Poon T.W."/>
            <person name="Priest M."/>
            <person name="Roberts A."/>
            <person name="Saif S."/>
            <person name="Shea T."/>
            <person name="Sisk P."/>
            <person name="Sykes S."/>
            <person name="Wortman J."/>
            <person name="Nusbaum C."/>
            <person name="Birren B."/>
        </authorList>
    </citation>
    <scope>NUCLEOTIDE SEQUENCE [LARGE SCALE GENOMIC DNA]</scope>
    <source>
        <strain evidence="2">WRAIR2</strain>
    </source>
</reference>
<dbReference type="GO" id="GO:0031462">
    <property type="term" value="C:Cul2-RING ubiquitin ligase complex"/>
    <property type="evidence" value="ECO:0007669"/>
    <property type="project" value="TreeGrafter"/>
</dbReference>
<dbReference type="STRING" id="7168.A0A182MYB6"/>
<dbReference type="Gene3D" id="1.25.40.10">
    <property type="entry name" value="Tetratricopeptide repeat domain"/>
    <property type="match status" value="1"/>
</dbReference>
<dbReference type="AlphaFoldDB" id="A0A182MYB6"/>
<dbReference type="InterPro" id="IPR042476">
    <property type="entry name" value="APPBP2"/>
</dbReference>
<proteinExistence type="predicted"/>
<dbReference type="PANTHER" id="PTHR46575:SF1">
    <property type="entry name" value="AMYLOID PROTEIN-BINDING PROTEIN 2"/>
    <property type="match status" value="1"/>
</dbReference>
<dbReference type="PANTHER" id="PTHR46575">
    <property type="entry name" value="AMYLOID PROTEIN-BINDING PROTEIN 2"/>
    <property type="match status" value="1"/>
</dbReference>
<organism evidence="1 2">
    <name type="scientific">Anopheles dirus</name>
    <dbReference type="NCBI Taxonomy" id="7168"/>
    <lineage>
        <taxon>Eukaryota</taxon>
        <taxon>Metazoa</taxon>
        <taxon>Ecdysozoa</taxon>
        <taxon>Arthropoda</taxon>
        <taxon>Hexapoda</taxon>
        <taxon>Insecta</taxon>
        <taxon>Pterygota</taxon>
        <taxon>Neoptera</taxon>
        <taxon>Endopterygota</taxon>
        <taxon>Diptera</taxon>
        <taxon>Nematocera</taxon>
        <taxon>Culicoidea</taxon>
        <taxon>Culicidae</taxon>
        <taxon>Anophelinae</taxon>
        <taxon>Anopheles</taxon>
    </lineage>
</organism>
<dbReference type="GO" id="GO:0043161">
    <property type="term" value="P:proteasome-mediated ubiquitin-dependent protein catabolic process"/>
    <property type="evidence" value="ECO:0007669"/>
    <property type="project" value="TreeGrafter"/>
</dbReference>
<evidence type="ECO:0000313" key="1">
    <source>
        <dbReference type="EnsemblMetazoa" id="ADIR000371-PA"/>
    </source>
</evidence>
<accession>A0A182MYB6</accession>
<dbReference type="Proteomes" id="UP000075884">
    <property type="component" value="Unassembled WGS sequence"/>
</dbReference>
<dbReference type="InterPro" id="IPR011990">
    <property type="entry name" value="TPR-like_helical_dom_sf"/>
</dbReference>
<evidence type="ECO:0000313" key="2">
    <source>
        <dbReference type="Proteomes" id="UP000075884"/>
    </source>
</evidence>
<dbReference type="EnsemblMetazoa" id="ADIR000371-RA">
    <property type="protein sequence ID" value="ADIR000371-PA"/>
    <property type="gene ID" value="ADIR000371"/>
</dbReference>
<dbReference type="GO" id="GO:0006886">
    <property type="term" value="P:intracellular protein transport"/>
    <property type="evidence" value="ECO:0007669"/>
    <property type="project" value="InterPro"/>
</dbReference>
<dbReference type="VEuPathDB" id="VectorBase:ADIR000371"/>
<protein>
    <submittedName>
        <fullName evidence="1">Uncharacterized protein</fullName>
    </submittedName>
</protein>
<reference evidence="1" key="2">
    <citation type="submission" date="2020-05" db="UniProtKB">
        <authorList>
            <consortium name="EnsemblMetazoa"/>
        </authorList>
    </citation>
    <scope>IDENTIFICATION</scope>
    <source>
        <strain evidence="1">WRAIR2</strain>
    </source>
</reference>
<name>A0A182MYB6_9DIPT</name>
<keyword evidence="2" id="KW-1185">Reference proteome</keyword>